<dbReference type="Proteomes" id="UP000694547">
    <property type="component" value="Chromosome 1"/>
</dbReference>
<dbReference type="FunFam" id="1.10.4020.10:FF:000004">
    <property type="entry name" value="Zinc finger and SCAN domain containing 4"/>
    <property type="match status" value="1"/>
</dbReference>
<dbReference type="FunFam" id="3.30.160.60:FF:000478">
    <property type="entry name" value="Zinc finger protein 133"/>
    <property type="match status" value="1"/>
</dbReference>
<keyword evidence="6" id="KW-0805">Transcription regulation</keyword>
<gene>
    <name evidence="13" type="primary">Zscan4</name>
</gene>
<dbReference type="SUPFAM" id="SSF47353">
    <property type="entry name" value="Retrovirus capsid dimerization domain-like"/>
    <property type="match status" value="1"/>
</dbReference>
<dbReference type="InterPro" id="IPR038269">
    <property type="entry name" value="SCAN_sf"/>
</dbReference>
<feature type="domain" description="SCAN box" evidence="12">
    <location>
        <begin position="59"/>
        <end position="125"/>
    </location>
</feature>
<feature type="domain" description="C2H2-type" evidence="11">
    <location>
        <begin position="401"/>
        <end position="428"/>
    </location>
</feature>
<sequence>MASQIRESFKPWSPKNYTEMDNLEFISMQGSSVQSGEDISNSSIAQPNFPPVDSGSRAKQELQILWEWFTSWLQPEQQSKEQMISNLVLRQFVLTGHCKDKFALKQKWESSGRNMRRFMEGLTDECLKPPVMVHVSMHGQEALFSERMTLKEVIKLLKQQQSATTTTQANAGTPLPIPQDMLLATGYENSEDGRSTFLNNPEVKNGVSSPRNEMDSLLIIQTGQYLEPEEGGVSYGVPQDSRRASQGTSRYQAEPLRAPAYKHIPMEVQAVSLSRTAQSEDNGDGRNTFLINTDVNSGISNLKNDMDSLLIIQRGQYPEPKEGGVSYGVLWDPRRAIWGTCESQEMSPTPHSSENIHMGVPGFLSRPEQCTSEPVPLYQNNQANSVCESHQERLHIDLKPYKCEECSRTFKYPCNLSVHQKKHRKERSFVCTHCLKAFYQVSDLRNHEVIHMPEKPFPCSTCGRSFSHKTNLQAHERIHTGEKPYTCSLCYHRFRQSSTYHRHLRNYHKYN</sequence>
<dbReference type="InterPro" id="IPR036236">
    <property type="entry name" value="Znf_C2H2_sf"/>
</dbReference>
<dbReference type="GO" id="GO:0005634">
    <property type="term" value="C:nucleus"/>
    <property type="evidence" value="ECO:0007669"/>
    <property type="project" value="UniProtKB-SubCell"/>
</dbReference>
<reference evidence="13" key="2">
    <citation type="submission" date="2025-08" db="UniProtKB">
        <authorList>
            <consortium name="Ensembl"/>
        </authorList>
    </citation>
    <scope>IDENTIFICATION</scope>
</reference>
<protein>
    <submittedName>
        <fullName evidence="13">Uncharacterized protein</fullName>
    </submittedName>
</protein>
<dbReference type="InterPro" id="IPR013087">
    <property type="entry name" value="Znf_C2H2_type"/>
</dbReference>
<evidence type="ECO:0000256" key="5">
    <source>
        <dbReference type="ARBA" id="ARBA00022833"/>
    </source>
</evidence>
<dbReference type="Ensembl" id="ENSPEMT00000016687.2">
    <property type="protein sequence ID" value="ENSPEMP00000012482.1"/>
    <property type="gene ID" value="ENSPEMG00000012805.2"/>
</dbReference>
<dbReference type="InterPro" id="IPR003309">
    <property type="entry name" value="SCAN_dom"/>
</dbReference>
<evidence type="ECO:0000256" key="8">
    <source>
        <dbReference type="ARBA" id="ARBA00023242"/>
    </source>
</evidence>
<reference evidence="13" key="3">
    <citation type="submission" date="2025-09" db="UniProtKB">
        <authorList>
            <consortium name="Ensembl"/>
        </authorList>
    </citation>
    <scope>IDENTIFICATION</scope>
</reference>
<evidence type="ECO:0000256" key="4">
    <source>
        <dbReference type="ARBA" id="ARBA00022771"/>
    </source>
</evidence>
<keyword evidence="14" id="KW-1185">Reference proteome</keyword>
<evidence type="ECO:0000313" key="13">
    <source>
        <dbReference type="Ensembl" id="ENSPEMP00000012482.1"/>
    </source>
</evidence>
<evidence type="ECO:0000256" key="6">
    <source>
        <dbReference type="ARBA" id="ARBA00023015"/>
    </source>
</evidence>
<evidence type="ECO:0000256" key="10">
    <source>
        <dbReference type="PROSITE-ProRule" id="PRU00187"/>
    </source>
</evidence>
<dbReference type="PANTHER" id="PTHR23226:SF88">
    <property type="entry name" value="ZINC FINGER AND SCAN DOMAIN-CONTAINING PROTEIN 4"/>
    <property type="match status" value="1"/>
</dbReference>
<keyword evidence="7" id="KW-0804">Transcription</keyword>
<accession>A0A6I9M5C3</accession>
<keyword evidence="8 10" id="KW-0539">Nucleus</keyword>
<dbReference type="PROSITE" id="PS50157">
    <property type="entry name" value="ZINC_FINGER_C2H2_2"/>
    <property type="match status" value="4"/>
</dbReference>
<dbReference type="GO" id="GO:0000981">
    <property type="term" value="F:DNA-binding transcription factor activity, RNA polymerase II-specific"/>
    <property type="evidence" value="ECO:0007669"/>
    <property type="project" value="TreeGrafter"/>
</dbReference>
<dbReference type="OrthoDB" id="8922241at2759"/>
<dbReference type="Pfam" id="PF02023">
    <property type="entry name" value="SCAN"/>
    <property type="match status" value="1"/>
</dbReference>
<evidence type="ECO:0000256" key="9">
    <source>
        <dbReference type="PROSITE-ProRule" id="PRU00042"/>
    </source>
</evidence>
<evidence type="ECO:0000256" key="3">
    <source>
        <dbReference type="ARBA" id="ARBA00022737"/>
    </source>
</evidence>
<keyword evidence="4 9" id="KW-0863">Zinc-finger</keyword>
<feature type="domain" description="C2H2-type" evidence="11">
    <location>
        <begin position="429"/>
        <end position="456"/>
    </location>
</feature>
<dbReference type="GO" id="GO:0000978">
    <property type="term" value="F:RNA polymerase II cis-regulatory region sequence-specific DNA binding"/>
    <property type="evidence" value="ECO:0007669"/>
    <property type="project" value="TreeGrafter"/>
</dbReference>
<dbReference type="GeneTree" id="ENSGT00940000164210"/>
<evidence type="ECO:0000259" key="11">
    <source>
        <dbReference type="PROSITE" id="PS50157"/>
    </source>
</evidence>
<dbReference type="SUPFAM" id="SSF57667">
    <property type="entry name" value="beta-beta-alpha zinc fingers"/>
    <property type="match status" value="2"/>
</dbReference>
<keyword evidence="2" id="KW-0479">Metal-binding</keyword>
<dbReference type="AlphaFoldDB" id="A0A6I9M5C3"/>
<name>A0A6I9M5C3_PERMB</name>
<comment type="subcellular location">
    <subcellularLocation>
        <location evidence="1 10">Nucleus</location>
    </subcellularLocation>
</comment>
<dbReference type="FunFam" id="3.30.160.60:FF:000446">
    <property type="entry name" value="Zinc finger protein"/>
    <property type="match status" value="2"/>
</dbReference>
<dbReference type="GO" id="GO:0008270">
    <property type="term" value="F:zinc ion binding"/>
    <property type="evidence" value="ECO:0007669"/>
    <property type="project" value="UniProtKB-KW"/>
</dbReference>
<dbReference type="Gene3D" id="1.10.4020.10">
    <property type="entry name" value="DNA breaking-rejoining enzymes"/>
    <property type="match status" value="1"/>
</dbReference>
<dbReference type="PROSITE" id="PS00028">
    <property type="entry name" value="ZINC_FINGER_C2H2_1"/>
    <property type="match status" value="4"/>
</dbReference>
<keyword evidence="3" id="KW-0677">Repeat</keyword>
<organism evidence="13 14">
    <name type="scientific">Peromyscus maniculatus bairdii</name>
    <name type="common">Prairie deer mouse</name>
    <dbReference type="NCBI Taxonomy" id="230844"/>
    <lineage>
        <taxon>Eukaryota</taxon>
        <taxon>Metazoa</taxon>
        <taxon>Chordata</taxon>
        <taxon>Craniata</taxon>
        <taxon>Vertebrata</taxon>
        <taxon>Euteleostomi</taxon>
        <taxon>Mammalia</taxon>
        <taxon>Eutheria</taxon>
        <taxon>Euarchontoglires</taxon>
        <taxon>Glires</taxon>
        <taxon>Rodentia</taxon>
        <taxon>Myomorpha</taxon>
        <taxon>Muroidea</taxon>
        <taxon>Cricetidae</taxon>
        <taxon>Neotominae</taxon>
        <taxon>Peromyscus</taxon>
    </lineage>
</organism>
<evidence type="ECO:0000256" key="1">
    <source>
        <dbReference type="ARBA" id="ARBA00004123"/>
    </source>
</evidence>
<reference evidence="13 14" key="1">
    <citation type="submission" date="2018-10" db="EMBL/GenBank/DDBJ databases">
        <title>Improved assembly of the deer mouse Peromyscus maniculatus genome.</title>
        <authorList>
            <person name="Lassance J.-M."/>
            <person name="Hoekstra H.E."/>
        </authorList>
    </citation>
    <scope>NUCLEOTIDE SEQUENCE [LARGE SCALE GENOMIC DNA]</scope>
</reference>
<dbReference type="SMART" id="SM00355">
    <property type="entry name" value="ZnF_C2H2"/>
    <property type="match status" value="4"/>
</dbReference>
<dbReference type="Gene3D" id="3.30.160.60">
    <property type="entry name" value="Classic Zinc Finger"/>
    <property type="match status" value="4"/>
</dbReference>
<dbReference type="Pfam" id="PF00096">
    <property type="entry name" value="zf-C2H2"/>
    <property type="match status" value="2"/>
</dbReference>
<evidence type="ECO:0000256" key="7">
    <source>
        <dbReference type="ARBA" id="ARBA00023163"/>
    </source>
</evidence>
<proteinExistence type="predicted"/>
<dbReference type="CTD" id="201516"/>
<evidence type="ECO:0000259" key="12">
    <source>
        <dbReference type="PROSITE" id="PS50804"/>
    </source>
</evidence>
<evidence type="ECO:0000256" key="2">
    <source>
        <dbReference type="ARBA" id="ARBA00022723"/>
    </source>
</evidence>
<dbReference type="RefSeq" id="XP_042122856.1">
    <property type="nucleotide sequence ID" value="XM_042266922.1"/>
</dbReference>
<feature type="domain" description="C2H2-type" evidence="11">
    <location>
        <begin position="485"/>
        <end position="511"/>
    </location>
</feature>
<feature type="domain" description="C2H2-type" evidence="11">
    <location>
        <begin position="457"/>
        <end position="484"/>
    </location>
</feature>
<evidence type="ECO:0000313" key="14">
    <source>
        <dbReference type="Proteomes" id="UP000694547"/>
    </source>
</evidence>
<keyword evidence="5" id="KW-0862">Zinc</keyword>
<dbReference type="PROSITE" id="PS50804">
    <property type="entry name" value="SCAN_BOX"/>
    <property type="match status" value="1"/>
</dbReference>
<dbReference type="PANTHER" id="PTHR23226">
    <property type="entry name" value="ZINC FINGER AND SCAN DOMAIN-CONTAINING"/>
    <property type="match status" value="1"/>
</dbReference>